<dbReference type="InterPro" id="IPR043472">
    <property type="entry name" value="Macro_dom-like"/>
</dbReference>
<feature type="compositionally biased region" description="Acidic residues" evidence="1">
    <location>
        <begin position="331"/>
        <end position="349"/>
    </location>
</feature>
<dbReference type="AlphaFoldDB" id="A0AAV2ZIE9"/>
<sequence length="876" mass="96614">MDPGTQPAAAGTRRNKRRKTNGAATTSSRREEFWLAELLKDVTEEMEDRVAAVRISWLERHGSGTHYRYAYDDEVDVRAIMCFVNLEELGKDKFRLTAKSLTRVERSLLRTKGALDEDDDETRDEQPQKSKRLSAKVTTPLKKTATSSTPSCASDDQTGFDRTVQVVRGDIGNILEINCRLIEGIAFPTNGSLHNPHASSAGVIFRRAGHGLDSHVHELTKDRRVDVGEVAVTPGFDAKVRRLIHCVGPRVSHSSCLEMLERTYKNMLEAVVREDLSCVAITSISTGTHGVPVDAAAAVAMRTIQRFLRRTQWQGTLGFVERTLRRIKGELEEDSSDDEEDDEDSEDNDERPQKSKRSSASTPITPLKHAKNSSTPSCFHEDCARFNRTVHVVRGDIGSARVINFQLIDGIAFSTAGSLHNPHTGSAGVVFQRAGPALESHVRELTKDRWMDVGGVAVTPGYNSGVRRLIHSSHSSCLEMLQRTYENLLEAVVRENLSCVAITSLSTGIRGVPEDAAAMVAMRTIQRFLRRTQWQGTIGFVCFQDTVFNAFMGQKNEVVNAYEKSLDAPLPPVYAPSVPMGGIVHWSYRTDSDDGEDNEQLQTSTQPSERDETSLTKALRMPSATPSCIDEHTHFERTVHVVRGSIGTIHEINSRVVDGIAFPAHGALRNPYFGAAGVVFQRAGPELDSHVLELTKDGSLAQCAQRQPSLRPLSQKKKKKKKDGSVDVGEVAVTPGFKAGVQRLIHCVGPPASHPSCLEKLELTYEKLLAAAVRENLSCIAITSISTGIHGMPMDVAAMVAMRTIQRFLRRTQWQGTLAFVCQKEKVYDTFAAHKNDVVNAYNKTLNAALPQLHPAFSAPGGFQPFGGFIHWGYRT</sequence>
<protein>
    <recommendedName>
        <fullName evidence="2">Macro domain-containing protein</fullName>
    </recommendedName>
</protein>
<feature type="region of interest" description="Disordered" evidence="1">
    <location>
        <begin position="330"/>
        <end position="378"/>
    </location>
</feature>
<dbReference type="PANTHER" id="PTHR11106:SF27">
    <property type="entry name" value="MACRO DOMAIN-CONTAINING PROTEIN"/>
    <property type="match status" value="1"/>
</dbReference>
<proteinExistence type="predicted"/>
<dbReference type="EMBL" id="DAKRPA010000001">
    <property type="protein sequence ID" value="DBA05280.1"/>
    <property type="molecule type" value="Genomic_DNA"/>
</dbReference>
<feature type="compositionally biased region" description="Polar residues" evidence="1">
    <location>
        <begin position="144"/>
        <end position="156"/>
    </location>
</feature>
<dbReference type="Proteomes" id="UP001146120">
    <property type="component" value="Unassembled WGS sequence"/>
</dbReference>
<feature type="region of interest" description="Disordered" evidence="1">
    <location>
        <begin position="586"/>
        <end position="614"/>
    </location>
</feature>
<dbReference type="SUPFAM" id="SSF52949">
    <property type="entry name" value="Macro domain-like"/>
    <property type="match status" value="3"/>
</dbReference>
<reference evidence="3" key="2">
    <citation type="journal article" date="2023" name="Microbiol Resour">
        <title>Decontamination and Annotation of the Draft Genome Sequence of the Oomycete Lagenidium giganteum ARSEF 373.</title>
        <authorList>
            <person name="Morgan W.R."/>
            <person name="Tartar A."/>
        </authorList>
    </citation>
    <scope>NUCLEOTIDE SEQUENCE</scope>
    <source>
        <strain evidence="3">ARSEF 373</strain>
    </source>
</reference>
<feature type="region of interest" description="Disordered" evidence="1">
    <location>
        <begin position="707"/>
        <end position="727"/>
    </location>
</feature>
<feature type="domain" description="Macro" evidence="2">
    <location>
        <begin position="626"/>
        <end position="850"/>
    </location>
</feature>
<keyword evidence="4" id="KW-1185">Reference proteome</keyword>
<name>A0AAV2ZIE9_9STRA</name>
<gene>
    <name evidence="3" type="ORF">N0F65_007442</name>
</gene>
<evidence type="ECO:0000256" key="1">
    <source>
        <dbReference type="SAM" id="MobiDB-lite"/>
    </source>
</evidence>
<dbReference type="Pfam" id="PF01661">
    <property type="entry name" value="Macro"/>
    <property type="match status" value="3"/>
</dbReference>
<dbReference type="Gene3D" id="3.40.220.10">
    <property type="entry name" value="Leucine Aminopeptidase, subunit E, domain 1"/>
    <property type="match status" value="3"/>
</dbReference>
<accession>A0AAV2ZIE9</accession>
<evidence type="ECO:0000313" key="4">
    <source>
        <dbReference type="Proteomes" id="UP001146120"/>
    </source>
</evidence>
<dbReference type="InterPro" id="IPR002589">
    <property type="entry name" value="Macro_dom"/>
</dbReference>
<dbReference type="PROSITE" id="PS51154">
    <property type="entry name" value="MACRO"/>
    <property type="match status" value="3"/>
</dbReference>
<organism evidence="3 4">
    <name type="scientific">Lagenidium giganteum</name>
    <dbReference type="NCBI Taxonomy" id="4803"/>
    <lineage>
        <taxon>Eukaryota</taxon>
        <taxon>Sar</taxon>
        <taxon>Stramenopiles</taxon>
        <taxon>Oomycota</taxon>
        <taxon>Peronosporomycetes</taxon>
        <taxon>Pythiales</taxon>
        <taxon>Pythiaceae</taxon>
    </lineage>
</organism>
<feature type="domain" description="Macro" evidence="2">
    <location>
        <begin position="151"/>
        <end position="321"/>
    </location>
</feature>
<feature type="region of interest" description="Disordered" evidence="1">
    <location>
        <begin position="1"/>
        <end position="26"/>
    </location>
</feature>
<feature type="domain" description="Macro" evidence="2">
    <location>
        <begin position="377"/>
        <end position="559"/>
    </location>
</feature>
<comment type="caution">
    <text evidence="3">The sequence shown here is derived from an EMBL/GenBank/DDBJ whole genome shotgun (WGS) entry which is preliminary data.</text>
</comment>
<evidence type="ECO:0000259" key="2">
    <source>
        <dbReference type="PROSITE" id="PS51154"/>
    </source>
</evidence>
<dbReference type="PANTHER" id="PTHR11106">
    <property type="entry name" value="GANGLIOSIDE INDUCED DIFFERENTIATION ASSOCIATED PROTEIN 2-RELATED"/>
    <property type="match status" value="1"/>
</dbReference>
<feature type="region of interest" description="Disordered" evidence="1">
    <location>
        <begin position="115"/>
        <end position="156"/>
    </location>
</feature>
<dbReference type="SMART" id="SM00506">
    <property type="entry name" value="A1pp"/>
    <property type="match status" value="3"/>
</dbReference>
<reference evidence="3" key="1">
    <citation type="submission" date="2022-11" db="EMBL/GenBank/DDBJ databases">
        <authorList>
            <person name="Morgan W.R."/>
            <person name="Tartar A."/>
        </authorList>
    </citation>
    <scope>NUCLEOTIDE SEQUENCE</scope>
    <source>
        <strain evidence="3">ARSEF 373</strain>
    </source>
</reference>
<evidence type="ECO:0000313" key="3">
    <source>
        <dbReference type="EMBL" id="DBA05280.1"/>
    </source>
</evidence>
<dbReference type="CDD" id="cd02749">
    <property type="entry name" value="Macro_SF"/>
    <property type="match status" value="1"/>
</dbReference>